<evidence type="ECO:0000256" key="3">
    <source>
        <dbReference type="ARBA" id="ARBA00022691"/>
    </source>
</evidence>
<name>A0A7D8USF1_9HELO</name>
<dbReference type="EMBL" id="QGMG01000144">
    <property type="protein sequence ID" value="TVY56659.1"/>
    <property type="molecule type" value="Genomic_DNA"/>
</dbReference>
<dbReference type="GO" id="GO:0008171">
    <property type="term" value="F:O-methyltransferase activity"/>
    <property type="evidence" value="ECO:0007669"/>
    <property type="project" value="InterPro"/>
</dbReference>
<comment type="caution">
    <text evidence="5">The sequence shown here is derived from an EMBL/GenBank/DDBJ whole genome shotgun (WGS) entry which is preliminary data.</text>
</comment>
<dbReference type="SUPFAM" id="SSF46785">
    <property type="entry name" value="Winged helix' DNA-binding domain"/>
    <property type="match status" value="1"/>
</dbReference>
<dbReference type="InterPro" id="IPR029063">
    <property type="entry name" value="SAM-dependent_MTases_sf"/>
</dbReference>
<dbReference type="SUPFAM" id="SSF53335">
    <property type="entry name" value="S-adenosyl-L-methionine-dependent methyltransferases"/>
    <property type="match status" value="1"/>
</dbReference>
<dbReference type="OrthoDB" id="1606438at2759"/>
<evidence type="ECO:0000313" key="6">
    <source>
        <dbReference type="Proteomes" id="UP000481288"/>
    </source>
</evidence>
<dbReference type="InterPro" id="IPR036388">
    <property type="entry name" value="WH-like_DNA-bd_sf"/>
</dbReference>
<dbReference type="Gene3D" id="3.40.50.150">
    <property type="entry name" value="Vaccinia Virus protein VP39"/>
    <property type="match status" value="1"/>
</dbReference>
<dbReference type="AlphaFoldDB" id="A0A7D8USF1"/>
<dbReference type="InterPro" id="IPR036390">
    <property type="entry name" value="WH_DNA-bd_sf"/>
</dbReference>
<dbReference type="PANTHER" id="PTHR43712">
    <property type="entry name" value="PUTATIVE (AFU_ORTHOLOGUE AFUA_4G14580)-RELATED"/>
    <property type="match status" value="1"/>
</dbReference>
<accession>A0A7D8USF1</accession>
<protein>
    <submittedName>
        <fullName evidence="5">O-methyltransferase sol2</fullName>
    </submittedName>
</protein>
<evidence type="ECO:0000256" key="2">
    <source>
        <dbReference type="ARBA" id="ARBA00022679"/>
    </source>
</evidence>
<keyword evidence="1 5" id="KW-0489">Methyltransferase</keyword>
<evidence type="ECO:0000259" key="4">
    <source>
        <dbReference type="Pfam" id="PF00891"/>
    </source>
</evidence>
<dbReference type="InterPro" id="IPR001077">
    <property type="entry name" value="COMT_C"/>
</dbReference>
<dbReference type="PANTHER" id="PTHR43712:SF12">
    <property type="entry name" value="STERIGMATOCYSTIN 8-O-METHYLTRANSFERASE"/>
    <property type="match status" value="1"/>
</dbReference>
<keyword evidence="2 5" id="KW-0808">Transferase</keyword>
<dbReference type="Proteomes" id="UP000481288">
    <property type="component" value="Unassembled WGS sequence"/>
</dbReference>
<gene>
    <name evidence="5" type="primary">sol2</name>
    <name evidence="5" type="ORF">LCER1_G002451</name>
</gene>
<dbReference type="GO" id="GO:0032259">
    <property type="term" value="P:methylation"/>
    <property type="evidence" value="ECO:0007669"/>
    <property type="project" value="UniProtKB-KW"/>
</dbReference>
<dbReference type="InterPro" id="IPR016461">
    <property type="entry name" value="COMT-like"/>
</dbReference>
<feature type="domain" description="O-methyltransferase C-terminal" evidence="4">
    <location>
        <begin position="215"/>
        <end position="381"/>
    </location>
</feature>
<keyword evidence="3" id="KW-0949">S-adenosyl-L-methionine</keyword>
<dbReference type="Pfam" id="PF00891">
    <property type="entry name" value="Methyltransf_2"/>
    <property type="match status" value="1"/>
</dbReference>
<proteinExistence type="predicted"/>
<evidence type="ECO:0000313" key="5">
    <source>
        <dbReference type="EMBL" id="TVY56659.1"/>
    </source>
</evidence>
<organism evidence="5 6">
    <name type="scientific">Lachnellula cervina</name>
    <dbReference type="NCBI Taxonomy" id="1316786"/>
    <lineage>
        <taxon>Eukaryota</taxon>
        <taxon>Fungi</taxon>
        <taxon>Dikarya</taxon>
        <taxon>Ascomycota</taxon>
        <taxon>Pezizomycotina</taxon>
        <taxon>Leotiomycetes</taxon>
        <taxon>Helotiales</taxon>
        <taxon>Lachnaceae</taxon>
        <taxon>Lachnellula</taxon>
    </lineage>
</organism>
<evidence type="ECO:0000256" key="1">
    <source>
        <dbReference type="ARBA" id="ARBA00022603"/>
    </source>
</evidence>
<reference evidence="5 6" key="1">
    <citation type="submission" date="2018-05" db="EMBL/GenBank/DDBJ databases">
        <title>Whole genome sequencing for identification of molecular markers to develop diagnostic detection tools for the regulated plant pathogen Lachnellula willkommii.</title>
        <authorList>
            <person name="Giroux E."/>
            <person name="Bilodeau G."/>
        </authorList>
    </citation>
    <scope>NUCLEOTIDE SEQUENCE [LARGE SCALE GENOMIC DNA]</scope>
    <source>
        <strain evidence="5 6">CBS 625.97</strain>
    </source>
</reference>
<dbReference type="Gene3D" id="1.10.10.10">
    <property type="entry name" value="Winged helix-like DNA-binding domain superfamily/Winged helix DNA-binding domain"/>
    <property type="match status" value="1"/>
</dbReference>
<dbReference type="PROSITE" id="PS51683">
    <property type="entry name" value="SAM_OMT_II"/>
    <property type="match status" value="1"/>
</dbReference>
<sequence length="407" mass="45227">MAAPWSSPMSSLVSTLKEKTEEIESYLKTQNIPAPSFEIDAPTTFPLPSQKIIAARAAILSATQALHNLVLGPTGVLMGIDANDLLCLQVIHRYNIASTFGPNEEPSFEDISAKCGLNVVDLRRVLRLAMTNQIFHEPRPGVIAHTAASRLLSENELVNGYVGATADALSKWGQSENTNQSGFSLGHNTHRGLYEELREHPERGDRWALAMSAMAVQIDFNFILSGFSWTSVSGIVVDVAGGRGNISIGLAQNLPNLSFIVQDFVDVIESAQVPTEIQGRVSFQTHNLFDPQPVHNAEVYYFRNVFHNWPDKKCVEILRNQVPGLKEGARLVIDDFMLHEPLTLGSAYEERRRRRMDINMLVYFGSRERTLGEWEGLLRTADPRFVLEGTTKAADQANTILVVTWEV</sequence>
<keyword evidence="6" id="KW-1185">Reference proteome</keyword>